<dbReference type="InterPro" id="IPR011697">
    <property type="entry name" value="Peptidase_C26"/>
</dbReference>
<keyword evidence="1" id="KW-0378">Hydrolase</keyword>
<dbReference type="Proteomes" id="UP001156706">
    <property type="component" value="Unassembled WGS sequence"/>
</dbReference>
<dbReference type="GO" id="GO:0016787">
    <property type="term" value="F:hydrolase activity"/>
    <property type="evidence" value="ECO:0007669"/>
    <property type="project" value="UniProtKB-KW"/>
</dbReference>
<dbReference type="SUPFAM" id="SSF52317">
    <property type="entry name" value="Class I glutamine amidotransferase-like"/>
    <property type="match status" value="1"/>
</dbReference>
<evidence type="ECO:0000313" key="1">
    <source>
        <dbReference type="EMBL" id="GLR14782.1"/>
    </source>
</evidence>
<dbReference type="CDD" id="cd01745">
    <property type="entry name" value="GATase1_2"/>
    <property type="match status" value="1"/>
</dbReference>
<evidence type="ECO:0000313" key="2">
    <source>
        <dbReference type="Proteomes" id="UP001156706"/>
    </source>
</evidence>
<dbReference type="InterPro" id="IPR044668">
    <property type="entry name" value="PuuD-like"/>
</dbReference>
<proteinExistence type="predicted"/>
<comment type="caution">
    <text evidence="1">The sequence shown here is derived from an EMBL/GenBank/DDBJ whole genome shotgun (WGS) entry which is preliminary data.</text>
</comment>
<name>A0ABQ5YJT9_9NEIS</name>
<dbReference type="PANTHER" id="PTHR43235">
    <property type="entry name" value="GLUTAMINE AMIDOTRANSFERASE PB2B2.05-RELATED"/>
    <property type="match status" value="1"/>
</dbReference>
<dbReference type="PANTHER" id="PTHR43235:SF1">
    <property type="entry name" value="GLUTAMINE AMIDOTRANSFERASE PB2B2.05-RELATED"/>
    <property type="match status" value="1"/>
</dbReference>
<dbReference type="PROSITE" id="PS51273">
    <property type="entry name" value="GATASE_TYPE_1"/>
    <property type="match status" value="1"/>
</dbReference>
<reference evidence="2" key="1">
    <citation type="journal article" date="2019" name="Int. J. Syst. Evol. Microbiol.">
        <title>The Global Catalogue of Microorganisms (GCM) 10K type strain sequencing project: providing services to taxonomists for standard genome sequencing and annotation.</title>
        <authorList>
            <consortium name="The Broad Institute Genomics Platform"/>
            <consortium name="The Broad Institute Genome Sequencing Center for Infectious Disease"/>
            <person name="Wu L."/>
            <person name="Ma J."/>
        </authorList>
    </citation>
    <scope>NUCLEOTIDE SEQUENCE [LARGE SCALE GENOMIC DNA]</scope>
    <source>
        <strain evidence="2">NBRC 110044</strain>
    </source>
</reference>
<dbReference type="Gene3D" id="3.40.50.880">
    <property type="match status" value="1"/>
</dbReference>
<gene>
    <name evidence="1" type="ORF">GCM10007907_35720</name>
</gene>
<organism evidence="1 2">
    <name type="scientific">Chitinimonas prasina</name>
    <dbReference type="NCBI Taxonomy" id="1434937"/>
    <lineage>
        <taxon>Bacteria</taxon>
        <taxon>Pseudomonadati</taxon>
        <taxon>Pseudomonadota</taxon>
        <taxon>Betaproteobacteria</taxon>
        <taxon>Neisseriales</taxon>
        <taxon>Chitinibacteraceae</taxon>
        <taxon>Chitinimonas</taxon>
    </lineage>
</organism>
<dbReference type="InterPro" id="IPR029062">
    <property type="entry name" value="Class_I_gatase-like"/>
</dbReference>
<accession>A0ABQ5YJT9</accession>
<protein>
    <submittedName>
        <fullName evidence="1">Gamma-glutamyl-gamma-aminobutyrate hydrolase</fullName>
    </submittedName>
</protein>
<keyword evidence="2" id="KW-1185">Reference proteome</keyword>
<sequence length="252" mass="27457">MDMKRKPVVGIVADRKQLGLHPFHCVGEKYITAVIGGADCLAIVIPALGEMQDFGALLDMVDGFLFTGSVSMVDPQRYNGPSLPEGQHLDTARDQTAMPLMALAIERGMPVFAICRGFQEMNVVHGGSLLQKVHEMPGMMDHREDSAAELEVQYGPAHPVQFTEGGLIQRTSGLSEYSVNSIHNQGVERLGAGLQAEALAPDGLVEAFSVKDAKGFALAVQWHPEWKYADNPLSTSLFKAFGEDCRRYQASR</sequence>
<dbReference type="Pfam" id="PF07722">
    <property type="entry name" value="Peptidase_C26"/>
    <property type="match status" value="1"/>
</dbReference>
<dbReference type="EMBL" id="BSOG01000005">
    <property type="protein sequence ID" value="GLR14782.1"/>
    <property type="molecule type" value="Genomic_DNA"/>
</dbReference>